<dbReference type="Pfam" id="PF14344">
    <property type="entry name" value="DUF4397"/>
    <property type="match status" value="2"/>
</dbReference>
<reference evidence="3 4" key="1">
    <citation type="submission" date="2022-09" db="EMBL/GenBank/DDBJ databases">
        <title>Enrichment on poylsaccharides allowed isolation of novel metabolic and taxonomic groups of Haloarchaea.</title>
        <authorList>
            <person name="Sorokin D.Y."/>
            <person name="Elcheninov A.G."/>
            <person name="Khizhniak T.V."/>
            <person name="Kolganova T.V."/>
            <person name="Kublanov I.V."/>
        </authorList>
    </citation>
    <scope>NUCLEOTIDE SEQUENCE [LARGE SCALE GENOMIC DNA]</scope>
    <source>
        <strain evidence="3 4">AArc-curdl1</strain>
    </source>
</reference>
<evidence type="ECO:0000313" key="3">
    <source>
        <dbReference type="EMBL" id="MCU4754024.1"/>
    </source>
</evidence>
<dbReference type="AlphaFoldDB" id="A0AAP2ZDM1"/>
<proteinExistence type="predicted"/>
<evidence type="ECO:0000259" key="2">
    <source>
        <dbReference type="Pfam" id="PF14344"/>
    </source>
</evidence>
<sequence length="245" mass="25954">MTAAGGLAMSSGTVFARGEHDDDERDDKYNDEDEAPGEHEPAAPMTALRVAHFSPDAPNVDVYVDGDRVIADLAYDSITPYLELTPGTYTVTITAAGDPDTVAFEGDLWLGRAFYTVAAIGELGAGTFRPHVLIDDGSVLLRAVHAAPDAPAVDIYANDGDNPIIEDVAFGQSTNYVAIPAAAYTLDIRPAGDPETTVASFDVELERGVAYTGFAIGYLEPGDREDRAFTLRATVDGPMATHQAD</sequence>
<feature type="domain" description="DUF4397" evidence="2">
    <location>
        <begin position="141"/>
        <end position="223"/>
    </location>
</feature>
<dbReference type="Proteomes" id="UP001321047">
    <property type="component" value="Unassembled WGS sequence"/>
</dbReference>
<gene>
    <name evidence="3" type="ORF">OB919_18920</name>
</gene>
<dbReference type="InterPro" id="IPR025510">
    <property type="entry name" value="DUF4397"/>
</dbReference>
<feature type="region of interest" description="Disordered" evidence="1">
    <location>
        <begin position="1"/>
        <end position="43"/>
    </location>
</feature>
<name>A0AAP2ZDM1_9EURY</name>
<organism evidence="3 4">
    <name type="scientific">Natronosalvus hydrolyticus</name>
    <dbReference type="NCBI Taxonomy" id="2979988"/>
    <lineage>
        <taxon>Archaea</taxon>
        <taxon>Methanobacteriati</taxon>
        <taxon>Methanobacteriota</taxon>
        <taxon>Stenosarchaea group</taxon>
        <taxon>Halobacteria</taxon>
        <taxon>Halobacteriales</taxon>
        <taxon>Natrialbaceae</taxon>
        <taxon>Natronosalvus</taxon>
    </lineage>
</organism>
<comment type="caution">
    <text evidence="3">The sequence shown here is derived from an EMBL/GenBank/DDBJ whole genome shotgun (WGS) entry which is preliminary data.</text>
</comment>
<dbReference type="EMBL" id="JAOPJZ010000027">
    <property type="protein sequence ID" value="MCU4754024.1"/>
    <property type="molecule type" value="Genomic_DNA"/>
</dbReference>
<protein>
    <submittedName>
        <fullName evidence="3">DUF4397 domain-containing protein</fullName>
    </submittedName>
</protein>
<feature type="domain" description="DUF4397" evidence="2">
    <location>
        <begin position="48"/>
        <end position="138"/>
    </location>
</feature>
<accession>A0AAP2ZDM1</accession>
<evidence type="ECO:0000256" key="1">
    <source>
        <dbReference type="SAM" id="MobiDB-lite"/>
    </source>
</evidence>
<keyword evidence="4" id="KW-1185">Reference proteome</keyword>
<evidence type="ECO:0000313" key="4">
    <source>
        <dbReference type="Proteomes" id="UP001321047"/>
    </source>
</evidence>
<feature type="compositionally biased region" description="Acidic residues" evidence="1">
    <location>
        <begin position="21"/>
        <end position="35"/>
    </location>
</feature>